<dbReference type="CDD" id="cd09999">
    <property type="entry name" value="Arginase-like_1"/>
    <property type="match status" value="1"/>
</dbReference>
<comment type="caution">
    <text evidence="5">The sequence shown here is derived from an EMBL/GenBank/DDBJ whole genome shotgun (WGS) entry which is preliminary data.</text>
</comment>
<accession>A0A502BX59</accession>
<dbReference type="InterPro" id="IPR023696">
    <property type="entry name" value="Ureohydrolase_dom_sf"/>
</dbReference>
<dbReference type="InterPro" id="IPR006035">
    <property type="entry name" value="Ureohydrolase"/>
</dbReference>
<dbReference type="EMBL" id="RCZO01000009">
    <property type="protein sequence ID" value="TPG05875.1"/>
    <property type="molecule type" value="Genomic_DNA"/>
</dbReference>
<evidence type="ECO:0000313" key="6">
    <source>
        <dbReference type="Proteomes" id="UP000319486"/>
    </source>
</evidence>
<dbReference type="SUPFAM" id="SSF52768">
    <property type="entry name" value="Arginase/deacetylase"/>
    <property type="match status" value="1"/>
</dbReference>
<dbReference type="Gene3D" id="3.40.800.10">
    <property type="entry name" value="Ureohydrolase domain"/>
    <property type="match status" value="1"/>
</dbReference>
<sequence length="276" mass="29725">MPFDISLSYPQWQGSGRHENLPRGAAAAAAVCGQYAPLIRVPLDDNHVDDANGVHRWEAIFAQFRSAQDILARSGAGRVLTAGGDCAVDVAVIGYLNGIHPDLHVIWIDAHLDANTPETSPSGNFHGMPVSAILGRAPEPMRPFLGTPVDPARFHYFGIRVGDDGDWALQRELDLKLLDPQATIDGPVHIHFDLDVLDPREFPYLAYPDGSLGIEDAIALVGRIAREADVVGLTITEFAPSDENEARKGSQVIARLCEAAIDPGSADQPRATMDVS</sequence>
<organism evidence="5 6">
    <name type="scientific">Rhodanobacter glycinis</name>
    <dbReference type="NCBI Taxonomy" id="582702"/>
    <lineage>
        <taxon>Bacteria</taxon>
        <taxon>Pseudomonadati</taxon>
        <taxon>Pseudomonadota</taxon>
        <taxon>Gammaproteobacteria</taxon>
        <taxon>Lysobacterales</taxon>
        <taxon>Rhodanobacteraceae</taxon>
        <taxon>Rhodanobacter</taxon>
    </lineage>
</organism>
<dbReference type="GO" id="GO:0004053">
    <property type="term" value="F:arginase activity"/>
    <property type="evidence" value="ECO:0007669"/>
    <property type="project" value="TreeGrafter"/>
</dbReference>
<proteinExistence type="inferred from homology"/>
<name>A0A502BX59_9GAMM</name>
<dbReference type="PANTHER" id="PTHR43782:SF3">
    <property type="entry name" value="ARGINASE"/>
    <property type="match status" value="1"/>
</dbReference>
<evidence type="ECO:0000256" key="1">
    <source>
        <dbReference type="ARBA" id="ARBA00022723"/>
    </source>
</evidence>
<dbReference type="AlphaFoldDB" id="A0A502BX59"/>
<dbReference type="PROSITE" id="PS51409">
    <property type="entry name" value="ARGINASE_2"/>
    <property type="match status" value="1"/>
</dbReference>
<keyword evidence="2" id="KW-0378">Hydrolase</keyword>
<reference evidence="5 6" key="1">
    <citation type="journal article" date="2019" name="Environ. Microbiol.">
        <title>Species interactions and distinct microbial communities in high Arctic permafrost affected cryosols are associated with the CH4 and CO2 gas fluxes.</title>
        <authorList>
            <person name="Altshuler I."/>
            <person name="Hamel J."/>
            <person name="Turney S."/>
            <person name="Magnuson E."/>
            <person name="Levesque R."/>
            <person name="Greer C."/>
            <person name="Whyte L.G."/>
        </authorList>
    </citation>
    <scope>NUCLEOTIDE SEQUENCE [LARGE SCALE GENOMIC DNA]</scope>
    <source>
        <strain evidence="5 6">S13Y</strain>
    </source>
</reference>
<dbReference type="PRINTS" id="PR00116">
    <property type="entry name" value="ARGINASE"/>
</dbReference>
<gene>
    <name evidence="5" type="ORF">EAH88_14605</name>
</gene>
<keyword evidence="6" id="KW-1185">Reference proteome</keyword>
<evidence type="ECO:0000256" key="4">
    <source>
        <dbReference type="PROSITE-ProRule" id="PRU00742"/>
    </source>
</evidence>
<dbReference type="Pfam" id="PF00491">
    <property type="entry name" value="Arginase"/>
    <property type="match status" value="1"/>
</dbReference>
<keyword evidence="1" id="KW-0479">Metal-binding</keyword>
<evidence type="ECO:0000256" key="3">
    <source>
        <dbReference type="ARBA" id="ARBA00023211"/>
    </source>
</evidence>
<keyword evidence="3" id="KW-0464">Manganese</keyword>
<dbReference type="PANTHER" id="PTHR43782">
    <property type="entry name" value="ARGINASE"/>
    <property type="match status" value="1"/>
</dbReference>
<dbReference type="GO" id="GO:0005829">
    <property type="term" value="C:cytosol"/>
    <property type="evidence" value="ECO:0007669"/>
    <property type="project" value="TreeGrafter"/>
</dbReference>
<comment type="similarity">
    <text evidence="4">Belongs to the arginase family.</text>
</comment>
<dbReference type="RefSeq" id="WP_140654020.1">
    <property type="nucleotide sequence ID" value="NZ_RCZO01000009.1"/>
</dbReference>
<dbReference type="Proteomes" id="UP000319486">
    <property type="component" value="Unassembled WGS sequence"/>
</dbReference>
<evidence type="ECO:0000313" key="5">
    <source>
        <dbReference type="EMBL" id="TPG05875.1"/>
    </source>
</evidence>
<evidence type="ECO:0000256" key="2">
    <source>
        <dbReference type="ARBA" id="ARBA00022801"/>
    </source>
</evidence>
<dbReference type="GO" id="GO:0030145">
    <property type="term" value="F:manganese ion binding"/>
    <property type="evidence" value="ECO:0007669"/>
    <property type="project" value="TreeGrafter"/>
</dbReference>
<protein>
    <submittedName>
        <fullName evidence="5">Arginase family protein</fullName>
    </submittedName>
</protein>